<evidence type="ECO:0000256" key="3">
    <source>
        <dbReference type="PROSITE-ProRule" id="PRU00023"/>
    </source>
</evidence>
<evidence type="ECO:0000313" key="4">
    <source>
        <dbReference type="EMBL" id="GCC43282.1"/>
    </source>
</evidence>
<keyword evidence="2 3" id="KW-0040">ANK repeat</keyword>
<dbReference type="GO" id="GO:0071356">
    <property type="term" value="P:cellular response to tumor necrosis factor"/>
    <property type="evidence" value="ECO:0007669"/>
    <property type="project" value="TreeGrafter"/>
</dbReference>
<dbReference type="PROSITE" id="PS50297">
    <property type="entry name" value="ANK_REP_REGION"/>
    <property type="match status" value="1"/>
</dbReference>
<comment type="caution">
    <text evidence="4">The sequence shown here is derived from an EMBL/GenBank/DDBJ whole genome shotgun (WGS) entry which is preliminary data.</text>
</comment>
<protein>
    <submittedName>
        <fullName evidence="4">Uncharacterized protein</fullName>
    </submittedName>
</protein>
<dbReference type="InterPro" id="IPR036770">
    <property type="entry name" value="Ankyrin_rpt-contain_sf"/>
</dbReference>
<dbReference type="Proteomes" id="UP000287033">
    <property type="component" value="Unassembled WGS sequence"/>
</dbReference>
<feature type="repeat" description="ANK" evidence="3">
    <location>
        <begin position="1"/>
        <end position="31"/>
    </location>
</feature>
<dbReference type="OrthoDB" id="194358at2759"/>
<gene>
    <name evidence="4" type="ORF">chiPu_0027621</name>
</gene>
<reference evidence="4 5" key="1">
    <citation type="journal article" date="2018" name="Nat. Ecol. Evol.">
        <title>Shark genomes provide insights into elasmobranch evolution and the origin of vertebrates.</title>
        <authorList>
            <person name="Hara Y"/>
            <person name="Yamaguchi K"/>
            <person name="Onimaru K"/>
            <person name="Kadota M"/>
            <person name="Koyanagi M"/>
            <person name="Keeley SD"/>
            <person name="Tatsumi K"/>
            <person name="Tanaka K"/>
            <person name="Motone F"/>
            <person name="Kageyama Y"/>
            <person name="Nozu R"/>
            <person name="Adachi N"/>
            <person name="Nishimura O"/>
            <person name="Nakagawa R"/>
            <person name="Tanegashima C"/>
            <person name="Kiyatake I"/>
            <person name="Matsumoto R"/>
            <person name="Murakumo K"/>
            <person name="Nishida K"/>
            <person name="Terakita A"/>
            <person name="Kuratani S"/>
            <person name="Sato K"/>
            <person name="Hyodo S Kuraku.S."/>
        </authorList>
    </citation>
    <scope>NUCLEOTIDE SEQUENCE [LARGE SCALE GENOMIC DNA]</scope>
</reference>
<dbReference type="GO" id="GO:0051059">
    <property type="term" value="F:NF-kappaB binding"/>
    <property type="evidence" value="ECO:0007669"/>
    <property type="project" value="TreeGrafter"/>
</dbReference>
<evidence type="ECO:0000313" key="5">
    <source>
        <dbReference type="Proteomes" id="UP000287033"/>
    </source>
</evidence>
<dbReference type="Pfam" id="PF12796">
    <property type="entry name" value="Ank_2"/>
    <property type="match status" value="1"/>
</dbReference>
<name>A0A401TKW1_CHIPU</name>
<dbReference type="SMART" id="SM00248">
    <property type="entry name" value="ANK"/>
    <property type="match status" value="2"/>
</dbReference>
<accession>A0A401TKW1</accession>
<dbReference type="AlphaFoldDB" id="A0A401TKW1"/>
<proteinExistence type="predicted"/>
<dbReference type="PANTHER" id="PTHR46680:SF2">
    <property type="entry name" value="NF-KAPPA-B INHIBITOR ZETA"/>
    <property type="match status" value="1"/>
</dbReference>
<dbReference type="EMBL" id="BEZZ01108967">
    <property type="protein sequence ID" value="GCC43282.1"/>
    <property type="molecule type" value="Genomic_DNA"/>
</dbReference>
<dbReference type="PROSITE" id="PS50088">
    <property type="entry name" value="ANK_REPEAT"/>
    <property type="match status" value="1"/>
</dbReference>
<dbReference type="STRING" id="137246.A0A401TKW1"/>
<organism evidence="4 5">
    <name type="scientific">Chiloscyllium punctatum</name>
    <name type="common">Brownbanded bambooshark</name>
    <name type="synonym">Hemiscyllium punctatum</name>
    <dbReference type="NCBI Taxonomy" id="137246"/>
    <lineage>
        <taxon>Eukaryota</taxon>
        <taxon>Metazoa</taxon>
        <taxon>Chordata</taxon>
        <taxon>Craniata</taxon>
        <taxon>Vertebrata</taxon>
        <taxon>Chondrichthyes</taxon>
        <taxon>Elasmobranchii</taxon>
        <taxon>Galeomorphii</taxon>
        <taxon>Galeoidea</taxon>
        <taxon>Orectolobiformes</taxon>
        <taxon>Hemiscylliidae</taxon>
        <taxon>Chiloscyllium</taxon>
    </lineage>
</organism>
<evidence type="ECO:0000256" key="1">
    <source>
        <dbReference type="ARBA" id="ARBA00022737"/>
    </source>
</evidence>
<feature type="non-terminal residue" evidence="4">
    <location>
        <position position="1"/>
    </location>
</feature>
<dbReference type="Gene3D" id="1.25.40.20">
    <property type="entry name" value="Ankyrin repeat-containing domain"/>
    <property type="match status" value="1"/>
</dbReference>
<dbReference type="GO" id="GO:0005829">
    <property type="term" value="C:cytosol"/>
    <property type="evidence" value="ECO:0007669"/>
    <property type="project" value="TreeGrafter"/>
</dbReference>
<dbReference type="PANTHER" id="PTHR46680">
    <property type="entry name" value="NF-KAPPA-B INHIBITOR ALPHA"/>
    <property type="match status" value="1"/>
</dbReference>
<dbReference type="SUPFAM" id="SSF48403">
    <property type="entry name" value="Ankyrin repeat"/>
    <property type="match status" value="1"/>
</dbReference>
<evidence type="ECO:0000256" key="2">
    <source>
        <dbReference type="ARBA" id="ARBA00023043"/>
    </source>
</evidence>
<dbReference type="InterPro" id="IPR051070">
    <property type="entry name" value="NF-kappa-B_inhibitor"/>
</dbReference>
<sequence length="65" mass="7268">YTPLHVSVNSYQKEIVEFLLEQGADIDAVDIKSGKTPLVHAVENNCIDMVRLLLQVSVYLRLGPD</sequence>
<keyword evidence="5" id="KW-1185">Reference proteome</keyword>
<dbReference type="InterPro" id="IPR002110">
    <property type="entry name" value="Ankyrin_rpt"/>
</dbReference>
<keyword evidence="1" id="KW-0677">Repeat</keyword>